<evidence type="ECO:0000259" key="3">
    <source>
        <dbReference type="Pfam" id="PF13559"/>
    </source>
</evidence>
<gene>
    <name evidence="4" type="ORF">BST27_27585</name>
</gene>
<name>A0A1E3SFN7_MYCIE</name>
<feature type="domain" description="Protein-glutamine gamma-glutamyltransferase-like C-terminal" evidence="3">
    <location>
        <begin position="237"/>
        <end position="306"/>
    </location>
</feature>
<keyword evidence="2" id="KW-0472">Membrane</keyword>
<keyword evidence="5" id="KW-1185">Reference proteome</keyword>
<feature type="compositionally biased region" description="Acidic residues" evidence="1">
    <location>
        <begin position="191"/>
        <end position="201"/>
    </location>
</feature>
<evidence type="ECO:0000313" key="5">
    <source>
        <dbReference type="Proteomes" id="UP000192739"/>
    </source>
</evidence>
<dbReference type="RefSeq" id="WP_069419187.1">
    <property type="nucleotide sequence ID" value="NZ_CBCRZH010000005.1"/>
</dbReference>
<keyword evidence="2" id="KW-0812">Transmembrane</keyword>
<proteinExistence type="predicted"/>
<accession>A0A1E3SFN7</accession>
<evidence type="ECO:0000256" key="2">
    <source>
        <dbReference type="SAM" id="Phobius"/>
    </source>
</evidence>
<organism evidence="4 5">
    <name type="scientific">Mycobacterium intermedium</name>
    <dbReference type="NCBI Taxonomy" id="28445"/>
    <lineage>
        <taxon>Bacteria</taxon>
        <taxon>Bacillati</taxon>
        <taxon>Actinomycetota</taxon>
        <taxon>Actinomycetes</taxon>
        <taxon>Mycobacteriales</taxon>
        <taxon>Mycobacteriaceae</taxon>
        <taxon>Mycobacterium</taxon>
        <taxon>Mycobacterium simiae complex</taxon>
    </lineage>
</organism>
<keyword evidence="2" id="KW-1133">Transmembrane helix</keyword>
<reference evidence="4 5" key="1">
    <citation type="submission" date="2017-02" db="EMBL/GenBank/DDBJ databases">
        <title>The new phylogeny of genus Mycobacterium.</title>
        <authorList>
            <person name="Tortoli E."/>
            <person name="Trovato A."/>
            <person name="Cirillo D.M."/>
        </authorList>
    </citation>
    <scope>NUCLEOTIDE SEQUENCE [LARGE SCALE GENOMIC DNA]</scope>
    <source>
        <strain evidence="4 5">DSM 44049</strain>
    </source>
</reference>
<evidence type="ECO:0000313" key="4">
    <source>
        <dbReference type="EMBL" id="ORA94779.1"/>
    </source>
</evidence>
<protein>
    <recommendedName>
        <fullName evidence="3">Protein-glutamine gamma-glutamyltransferase-like C-terminal domain-containing protein</fullName>
    </recommendedName>
</protein>
<dbReference type="OrthoDB" id="4571933at2"/>
<comment type="caution">
    <text evidence="4">The sequence shown here is derived from an EMBL/GenBank/DDBJ whole genome shotgun (WGS) entry which is preliminary data.</text>
</comment>
<sequence length="321" mass="33872">MSGNATGRVVALIVLLFLTAAALRGYLPPPSGGRLADAGGGKVAMTILVASLAGTLAMMAFAIIARLRDPRTVAPSSGELSRMLGGRSARPPWRVILIGLAVVLAWLLVAFALSRIFQPYELSPPEQQQDSNTTTSVGPPATATPPKKPENNDSNRGVLQILLASSIPLALMVIAGAAVAARRRARLAPDSDGEPADDDVEPPPPEAPSGSLARAAEVGLAEMTDRSRDPREAIIACYAAMERELANVPGAAPLECDTPTEVLARAVGRRALHADNAAQLVNLFVEARFSPHVMTEQHRQEAVRILQLVREELAGTSRSRT</sequence>
<dbReference type="Proteomes" id="UP000192739">
    <property type="component" value="Unassembled WGS sequence"/>
</dbReference>
<dbReference type="AlphaFoldDB" id="A0A1E3SFN7"/>
<feature type="transmembrane region" description="Helical" evidence="2">
    <location>
        <begin position="43"/>
        <end position="65"/>
    </location>
</feature>
<feature type="compositionally biased region" description="Polar residues" evidence="1">
    <location>
        <begin position="125"/>
        <end position="137"/>
    </location>
</feature>
<dbReference type="InterPro" id="IPR025403">
    <property type="entry name" value="TgpA-like_C"/>
</dbReference>
<evidence type="ECO:0000256" key="1">
    <source>
        <dbReference type="SAM" id="MobiDB-lite"/>
    </source>
</evidence>
<feature type="transmembrane region" description="Helical" evidence="2">
    <location>
        <begin position="95"/>
        <end position="117"/>
    </location>
</feature>
<feature type="transmembrane region" description="Helical" evidence="2">
    <location>
        <begin position="158"/>
        <end position="181"/>
    </location>
</feature>
<dbReference type="EMBL" id="MVHT01000123">
    <property type="protein sequence ID" value="ORA94779.1"/>
    <property type="molecule type" value="Genomic_DNA"/>
</dbReference>
<dbReference type="Pfam" id="PF13559">
    <property type="entry name" value="DUF4129"/>
    <property type="match status" value="1"/>
</dbReference>
<feature type="region of interest" description="Disordered" evidence="1">
    <location>
        <begin position="186"/>
        <end position="212"/>
    </location>
</feature>
<feature type="region of interest" description="Disordered" evidence="1">
    <location>
        <begin position="123"/>
        <end position="154"/>
    </location>
</feature>
<dbReference type="STRING" id="28445.BHQ20_11220"/>